<evidence type="ECO:0000313" key="4">
    <source>
        <dbReference type="Proteomes" id="UP000233100"/>
    </source>
</evidence>
<reference evidence="3 4" key="1">
    <citation type="submission" date="2013-03" db="EMBL/GenBank/DDBJ databases">
        <authorList>
            <person name="Warren W."/>
            <person name="Wilson R.K."/>
        </authorList>
    </citation>
    <scope>NUCLEOTIDE SEQUENCE</scope>
</reference>
<feature type="transmembrane region" description="Helical" evidence="1">
    <location>
        <begin position="112"/>
        <end position="132"/>
    </location>
</feature>
<organism evidence="3 4">
    <name type="scientific">Macaca fascicularis</name>
    <name type="common">Crab-eating macaque</name>
    <name type="synonym">Cynomolgus monkey</name>
    <dbReference type="NCBI Taxonomy" id="9541"/>
    <lineage>
        <taxon>Eukaryota</taxon>
        <taxon>Metazoa</taxon>
        <taxon>Chordata</taxon>
        <taxon>Craniata</taxon>
        <taxon>Vertebrata</taxon>
        <taxon>Euteleostomi</taxon>
        <taxon>Mammalia</taxon>
        <taxon>Eutheria</taxon>
        <taxon>Euarchontoglires</taxon>
        <taxon>Primates</taxon>
        <taxon>Haplorrhini</taxon>
        <taxon>Catarrhini</taxon>
        <taxon>Cercopithecidae</taxon>
        <taxon>Cercopithecinae</taxon>
        <taxon>Macaca</taxon>
    </lineage>
</organism>
<dbReference type="AlphaFoldDB" id="A0A7N9CK52"/>
<dbReference type="PRINTS" id="PR02045">
    <property type="entry name" value="F138DOMAIN"/>
</dbReference>
<keyword evidence="1" id="KW-1133">Transmembrane helix</keyword>
<name>A0A7N9CK52_MACFA</name>
<accession>A0A7N9CK52</accession>
<evidence type="ECO:0000313" key="3">
    <source>
        <dbReference type="Ensembl" id="ENSMFAP00000050257.1"/>
    </source>
</evidence>
<dbReference type="Proteomes" id="UP000233100">
    <property type="component" value="Chromosome 4"/>
</dbReference>
<dbReference type="PANTHER" id="PTHR12138:SF162">
    <property type="entry name" value="CHROMOSOME UNDETERMINED SCAFFOLD_275, WHOLE GENOME SHOTGUN SEQUENCE"/>
    <property type="match status" value="1"/>
</dbReference>
<evidence type="ECO:0000256" key="1">
    <source>
        <dbReference type="SAM" id="Phobius"/>
    </source>
</evidence>
<protein>
    <submittedName>
        <fullName evidence="3">Uncharacterized protein</fullName>
    </submittedName>
</protein>
<sequence length="164" mass="18797">FFFFFRWSLSLCCPGLSAVARSWLTASSASWVHAILLPQPPYWNYRHAPPYRANFVFVFVFVVLIQTGFLHVGQAGLKLPTSGDPPALASQSAGITDVSHHAWPTLYDLKSFIYLCLLPCPSPFFYFTYFYFQIFPMSTYYCITFFTIFILIFSCFLRDAVSPC</sequence>
<keyword evidence="1" id="KW-0812">Transmembrane</keyword>
<feature type="signal peptide" evidence="2">
    <location>
        <begin position="1"/>
        <end position="18"/>
    </location>
</feature>
<keyword evidence="2" id="KW-0732">Signal</keyword>
<keyword evidence="1" id="KW-0472">Membrane</keyword>
<evidence type="ECO:0000256" key="2">
    <source>
        <dbReference type="SAM" id="SignalP"/>
    </source>
</evidence>
<feature type="transmembrane region" description="Helical" evidence="1">
    <location>
        <begin position="138"/>
        <end position="157"/>
    </location>
</feature>
<keyword evidence="4" id="KW-1185">Reference proteome</keyword>
<dbReference type="PANTHER" id="PTHR12138">
    <property type="entry name" value="PRIMATE-EXPANDED PROTEIN FAMILY"/>
    <property type="match status" value="1"/>
</dbReference>
<reference evidence="3" key="2">
    <citation type="submission" date="2025-08" db="UniProtKB">
        <authorList>
            <consortium name="Ensembl"/>
        </authorList>
    </citation>
    <scope>IDENTIFICATION</scope>
</reference>
<dbReference type="GeneTree" id="ENSGT00940000170471"/>
<proteinExistence type="predicted"/>
<reference evidence="3" key="3">
    <citation type="submission" date="2025-09" db="UniProtKB">
        <authorList>
            <consortium name="Ensembl"/>
        </authorList>
    </citation>
    <scope>IDENTIFICATION</scope>
</reference>
<dbReference type="Ensembl" id="ENSMFAT00000101331.1">
    <property type="protein sequence ID" value="ENSMFAP00000050257.1"/>
    <property type="gene ID" value="ENSMFAG00000060374.1"/>
</dbReference>
<feature type="transmembrane region" description="Helical" evidence="1">
    <location>
        <begin position="52"/>
        <end position="72"/>
    </location>
</feature>
<feature type="chain" id="PRO_5031002042" evidence="2">
    <location>
        <begin position="19"/>
        <end position="164"/>
    </location>
</feature>